<reference evidence="7 8" key="1">
    <citation type="submission" date="2024-10" db="EMBL/GenBank/DDBJ databases">
        <title>Updated reference genomes for cyclostephanoid diatoms.</title>
        <authorList>
            <person name="Roberts W.R."/>
            <person name="Alverson A.J."/>
        </authorList>
    </citation>
    <scope>NUCLEOTIDE SEQUENCE [LARGE SCALE GENOMIC DNA]</scope>
    <source>
        <strain evidence="7 8">AJA232-27</strain>
    </source>
</reference>
<sequence>MFDQNNAYSYSYRYHHGNLNSRTERSMDIASSNGDGTRRGSFNHADLPMANYCSMNEFDVDDFNADDLFSNLDGHESCSGTPAPLMRADAFASGNINNISNGTNDDISYSVERDKPFPLVLHSIVSDEATNTAIHWLPCGKRFVVADKEEFSKIILPKYFGGRGSGPTATSKFTSFTRRLKRWNFKRVASGRELGAYHHEYFQRDQPKLAKKIVYPMGKQSSSAHTARGQPGSPKITRRASTGSAPTLLVSMRDISPAPIKNLFSEDSADEIMNSE</sequence>
<proteinExistence type="inferred from homology"/>
<feature type="region of interest" description="Disordered" evidence="5">
    <location>
        <begin position="218"/>
        <end position="245"/>
    </location>
</feature>
<dbReference type="FunFam" id="1.10.10.10:FF:000479">
    <property type="entry name" value="Predicted protein"/>
    <property type="match status" value="1"/>
</dbReference>
<evidence type="ECO:0000256" key="5">
    <source>
        <dbReference type="SAM" id="MobiDB-lite"/>
    </source>
</evidence>
<evidence type="ECO:0000256" key="3">
    <source>
        <dbReference type="ARBA" id="ARBA00023242"/>
    </source>
</evidence>
<evidence type="ECO:0000313" key="8">
    <source>
        <dbReference type="Proteomes" id="UP001530293"/>
    </source>
</evidence>
<comment type="subcellular location">
    <subcellularLocation>
        <location evidence="1">Nucleus</location>
    </subcellularLocation>
</comment>
<dbReference type="EMBL" id="JALLBG020000130">
    <property type="protein sequence ID" value="KAL3762839.1"/>
    <property type="molecule type" value="Genomic_DNA"/>
</dbReference>
<dbReference type="InterPro" id="IPR036390">
    <property type="entry name" value="WH_DNA-bd_sf"/>
</dbReference>
<dbReference type="AlphaFoldDB" id="A0ABD3MJA5"/>
<keyword evidence="2" id="KW-0238">DNA-binding</keyword>
<evidence type="ECO:0000256" key="1">
    <source>
        <dbReference type="ARBA" id="ARBA00004123"/>
    </source>
</evidence>
<keyword evidence="8" id="KW-1185">Reference proteome</keyword>
<evidence type="ECO:0000256" key="4">
    <source>
        <dbReference type="RuleBase" id="RU004020"/>
    </source>
</evidence>
<dbReference type="Pfam" id="PF00447">
    <property type="entry name" value="HSF_DNA-bind"/>
    <property type="match status" value="1"/>
</dbReference>
<gene>
    <name evidence="7" type="ORF">ACHAWU_000986</name>
</gene>
<protein>
    <recommendedName>
        <fullName evidence="6">HSF-type DNA-binding domain-containing protein</fullName>
    </recommendedName>
</protein>
<evidence type="ECO:0000259" key="6">
    <source>
        <dbReference type="SMART" id="SM00415"/>
    </source>
</evidence>
<dbReference type="PANTHER" id="PTHR10015">
    <property type="entry name" value="HEAT SHOCK TRANSCRIPTION FACTOR"/>
    <property type="match status" value="1"/>
</dbReference>
<dbReference type="Proteomes" id="UP001530293">
    <property type="component" value="Unassembled WGS sequence"/>
</dbReference>
<comment type="caution">
    <text evidence="7">The sequence shown here is derived from an EMBL/GenBank/DDBJ whole genome shotgun (WGS) entry which is preliminary data.</text>
</comment>
<dbReference type="GO" id="GO:0003677">
    <property type="term" value="F:DNA binding"/>
    <property type="evidence" value="ECO:0007669"/>
    <property type="project" value="UniProtKB-KW"/>
</dbReference>
<dbReference type="InterPro" id="IPR000232">
    <property type="entry name" value="HSF_DNA-bd"/>
</dbReference>
<name>A0ABD3MJA5_9STRA</name>
<dbReference type="Gene3D" id="1.10.10.10">
    <property type="entry name" value="Winged helix-like DNA-binding domain superfamily/Winged helix DNA-binding domain"/>
    <property type="match status" value="1"/>
</dbReference>
<comment type="similarity">
    <text evidence="4">Belongs to the HSF family.</text>
</comment>
<evidence type="ECO:0000313" key="7">
    <source>
        <dbReference type="EMBL" id="KAL3762839.1"/>
    </source>
</evidence>
<keyword evidence="3" id="KW-0539">Nucleus</keyword>
<organism evidence="7 8">
    <name type="scientific">Discostella pseudostelligera</name>
    <dbReference type="NCBI Taxonomy" id="259834"/>
    <lineage>
        <taxon>Eukaryota</taxon>
        <taxon>Sar</taxon>
        <taxon>Stramenopiles</taxon>
        <taxon>Ochrophyta</taxon>
        <taxon>Bacillariophyta</taxon>
        <taxon>Coscinodiscophyceae</taxon>
        <taxon>Thalassiosirophycidae</taxon>
        <taxon>Stephanodiscales</taxon>
        <taxon>Stephanodiscaceae</taxon>
        <taxon>Discostella</taxon>
    </lineage>
</organism>
<feature type="domain" description="HSF-type DNA-binding" evidence="6">
    <location>
        <begin position="113"/>
        <end position="216"/>
    </location>
</feature>
<dbReference type="GO" id="GO:0005634">
    <property type="term" value="C:nucleus"/>
    <property type="evidence" value="ECO:0007669"/>
    <property type="project" value="UniProtKB-SubCell"/>
</dbReference>
<accession>A0ABD3MJA5</accession>
<dbReference type="SMART" id="SM00415">
    <property type="entry name" value="HSF"/>
    <property type="match status" value="1"/>
</dbReference>
<dbReference type="SUPFAM" id="SSF46785">
    <property type="entry name" value="Winged helix' DNA-binding domain"/>
    <property type="match status" value="1"/>
</dbReference>
<dbReference type="PANTHER" id="PTHR10015:SF206">
    <property type="entry name" value="HSF-TYPE DNA-BINDING DOMAIN-CONTAINING PROTEIN"/>
    <property type="match status" value="1"/>
</dbReference>
<dbReference type="InterPro" id="IPR036388">
    <property type="entry name" value="WH-like_DNA-bd_sf"/>
</dbReference>
<evidence type="ECO:0000256" key="2">
    <source>
        <dbReference type="ARBA" id="ARBA00023125"/>
    </source>
</evidence>